<keyword evidence="2" id="KW-1185">Reference proteome</keyword>
<protein>
    <submittedName>
        <fullName evidence="1">Putative Uroporphyrinogen-III synthase</fullName>
    </submittedName>
</protein>
<dbReference type="PANTHER" id="PTHR38020">
    <property type="entry name" value="UROPORPHYRINOGEN-III SYNTHASE"/>
    <property type="match status" value="1"/>
</dbReference>
<reference evidence="1" key="2">
    <citation type="submission" date="2019-07" db="EMBL/GenBank/DDBJ databases">
        <authorList>
            <person name="Yang Y."/>
            <person name="Bocs S."/>
            <person name="Baudouin L."/>
        </authorList>
    </citation>
    <scope>NUCLEOTIDE SEQUENCE</scope>
    <source>
        <tissue evidence="1">Spear leaf of Hainan Tall coconut</tissue>
    </source>
</reference>
<proteinExistence type="predicted"/>
<dbReference type="PANTHER" id="PTHR38020:SF1">
    <property type="entry name" value="UROPORPHYRINOGEN-III SYNTHASE"/>
    <property type="match status" value="1"/>
</dbReference>
<evidence type="ECO:0000313" key="2">
    <source>
        <dbReference type="Proteomes" id="UP000797356"/>
    </source>
</evidence>
<dbReference type="OrthoDB" id="259181at2759"/>
<name>A0A8K0IY45_COCNU</name>
<accession>A0A8K0IY45</accession>
<comment type="caution">
    <text evidence="1">The sequence shown here is derived from an EMBL/GenBank/DDBJ whole genome shotgun (WGS) entry which is preliminary data.</text>
</comment>
<reference evidence="1" key="1">
    <citation type="journal article" date="2017" name="Gigascience">
        <title>The genome draft of coconut (Cocos nucifera).</title>
        <authorList>
            <person name="Xiao Y."/>
            <person name="Xu P."/>
            <person name="Fan H."/>
            <person name="Baudouin L."/>
            <person name="Xia W."/>
            <person name="Bocs S."/>
            <person name="Xu J."/>
            <person name="Li Q."/>
            <person name="Guo A."/>
            <person name="Zhou L."/>
            <person name="Li J."/>
            <person name="Wu Y."/>
            <person name="Ma Z."/>
            <person name="Armero A."/>
            <person name="Issali A.E."/>
            <person name="Liu N."/>
            <person name="Peng M."/>
            <person name="Yang Y."/>
        </authorList>
    </citation>
    <scope>NUCLEOTIDE SEQUENCE</scope>
    <source>
        <tissue evidence="1">Spear leaf of Hainan Tall coconut</tissue>
    </source>
</reference>
<sequence>MVPALDKDAELLHEGGFLSRLCWNTSRIKVLVPEITSPAGLVVALGDWLGKRVLCPMPTVVDMEEPLVLPHFFEDLEVSGWILVRF</sequence>
<organism evidence="1 2">
    <name type="scientific">Cocos nucifera</name>
    <name type="common">Coconut palm</name>
    <dbReference type="NCBI Taxonomy" id="13894"/>
    <lineage>
        <taxon>Eukaryota</taxon>
        <taxon>Viridiplantae</taxon>
        <taxon>Streptophyta</taxon>
        <taxon>Embryophyta</taxon>
        <taxon>Tracheophyta</taxon>
        <taxon>Spermatophyta</taxon>
        <taxon>Magnoliopsida</taxon>
        <taxon>Liliopsida</taxon>
        <taxon>Arecaceae</taxon>
        <taxon>Arecoideae</taxon>
        <taxon>Cocoseae</taxon>
        <taxon>Attaleinae</taxon>
        <taxon>Cocos</taxon>
    </lineage>
</organism>
<gene>
    <name evidence="1" type="ORF">COCNU_16G002950</name>
</gene>
<evidence type="ECO:0000313" key="1">
    <source>
        <dbReference type="EMBL" id="KAG1371201.1"/>
    </source>
</evidence>
<dbReference type="EMBL" id="CM017887">
    <property type="protein sequence ID" value="KAG1371201.1"/>
    <property type="molecule type" value="Genomic_DNA"/>
</dbReference>
<dbReference type="Proteomes" id="UP000797356">
    <property type="component" value="Chromosome 16"/>
</dbReference>
<dbReference type="AlphaFoldDB" id="A0A8K0IY45"/>